<protein>
    <submittedName>
        <fullName evidence="1">Uncharacterized protein</fullName>
    </submittedName>
</protein>
<organism evidence="1">
    <name type="scientific">marine sediment metagenome</name>
    <dbReference type="NCBI Taxonomy" id="412755"/>
    <lineage>
        <taxon>unclassified sequences</taxon>
        <taxon>metagenomes</taxon>
        <taxon>ecological metagenomes</taxon>
    </lineage>
</organism>
<name>A0A0F9GYZ7_9ZZZZ</name>
<dbReference type="EMBL" id="LAZR01018564">
    <property type="protein sequence ID" value="KKL95911.1"/>
    <property type="molecule type" value="Genomic_DNA"/>
</dbReference>
<comment type="caution">
    <text evidence="1">The sequence shown here is derived from an EMBL/GenBank/DDBJ whole genome shotgun (WGS) entry which is preliminary data.</text>
</comment>
<gene>
    <name evidence="1" type="ORF">LCGC14_1849840</name>
</gene>
<accession>A0A0F9GYZ7</accession>
<proteinExistence type="predicted"/>
<reference evidence="1" key="1">
    <citation type="journal article" date="2015" name="Nature">
        <title>Complex archaea that bridge the gap between prokaryotes and eukaryotes.</title>
        <authorList>
            <person name="Spang A."/>
            <person name="Saw J.H."/>
            <person name="Jorgensen S.L."/>
            <person name="Zaremba-Niedzwiedzka K."/>
            <person name="Martijn J."/>
            <person name="Lind A.E."/>
            <person name="van Eijk R."/>
            <person name="Schleper C."/>
            <person name="Guy L."/>
            <person name="Ettema T.J."/>
        </authorList>
    </citation>
    <scope>NUCLEOTIDE SEQUENCE</scope>
</reference>
<sequence length="140" mass="15552">MKKEKQARMRELDQELEDAIDGEQIQLSVDVIQARLLLCVHRAGCIALTQLSHVHSGIRAEERMFTLVNSAYRERSQKLGIALKQFDKMVEDRIAMLAVGRVYEQLVELLGKDAADALTRNIEREEGTGDGDAPGDSGGT</sequence>
<evidence type="ECO:0000313" key="1">
    <source>
        <dbReference type="EMBL" id="KKL95911.1"/>
    </source>
</evidence>
<dbReference type="AlphaFoldDB" id="A0A0F9GYZ7"/>